<protein>
    <submittedName>
        <fullName evidence="9">Poly(A) polymerase</fullName>
        <ecNumber evidence="9">2.7.7.19</ecNumber>
    </submittedName>
</protein>
<dbReference type="CDD" id="cd00077">
    <property type="entry name" value="HDc"/>
    <property type="match status" value="1"/>
</dbReference>
<dbReference type="InterPro" id="IPR032828">
    <property type="entry name" value="PolyA_RNA-bd"/>
</dbReference>
<accession>A0ABS4U5A5</accession>
<dbReference type="InterPro" id="IPR006675">
    <property type="entry name" value="HDIG_dom"/>
</dbReference>
<dbReference type="InterPro" id="IPR050264">
    <property type="entry name" value="Bact_CCA-adding_enz_type3_sf"/>
</dbReference>
<evidence type="ECO:0000256" key="1">
    <source>
        <dbReference type="ARBA" id="ARBA00001946"/>
    </source>
</evidence>
<evidence type="ECO:0000256" key="2">
    <source>
        <dbReference type="ARBA" id="ARBA00022679"/>
    </source>
</evidence>
<dbReference type="NCBIfam" id="TIGR02692">
    <property type="entry name" value="tRNA_CCA_actino"/>
    <property type="match status" value="1"/>
</dbReference>
<keyword evidence="7" id="KW-0460">Magnesium</keyword>
<dbReference type="Pfam" id="PF01743">
    <property type="entry name" value="PolyA_pol"/>
    <property type="match status" value="1"/>
</dbReference>
<dbReference type="EC" id="2.7.7.19" evidence="9"/>
<dbReference type="InterPro" id="IPR014065">
    <property type="entry name" value="tRNA_adenylyltransferase"/>
</dbReference>
<evidence type="ECO:0000256" key="3">
    <source>
        <dbReference type="ARBA" id="ARBA00022694"/>
    </source>
</evidence>
<evidence type="ECO:0000256" key="4">
    <source>
        <dbReference type="ARBA" id="ARBA00022695"/>
    </source>
</evidence>
<organism evidence="9 10">
    <name type="scientific">Corynebacterium freneyi</name>
    <dbReference type="NCBI Taxonomy" id="134034"/>
    <lineage>
        <taxon>Bacteria</taxon>
        <taxon>Bacillati</taxon>
        <taxon>Actinomycetota</taxon>
        <taxon>Actinomycetes</taxon>
        <taxon>Mycobacteriales</taxon>
        <taxon>Corynebacteriaceae</taxon>
        <taxon>Corynebacterium</taxon>
    </lineage>
</organism>
<dbReference type="Pfam" id="PF01966">
    <property type="entry name" value="HD"/>
    <property type="match status" value="1"/>
</dbReference>
<dbReference type="Gene3D" id="3.30.460.10">
    <property type="entry name" value="Beta Polymerase, domain 2"/>
    <property type="match status" value="1"/>
</dbReference>
<comment type="caution">
    <text evidence="9">The sequence shown here is derived from an EMBL/GenBank/DDBJ whole genome shotgun (WGS) entry which is preliminary data.</text>
</comment>
<dbReference type="EMBL" id="JAGINY010000001">
    <property type="protein sequence ID" value="MBP2331388.1"/>
    <property type="molecule type" value="Genomic_DNA"/>
</dbReference>
<gene>
    <name evidence="9" type="ORF">JOF33_000087</name>
</gene>
<dbReference type="PROSITE" id="PS51831">
    <property type="entry name" value="HD"/>
    <property type="match status" value="1"/>
</dbReference>
<name>A0ABS4U5A5_9CORY</name>
<keyword evidence="5" id="KW-0479">Metal-binding</keyword>
<evidence type="ECO:0000259" key="8">
    <source>
        <dbReference type="PROSITE" id="PS51831"/>
    </source>
</evidence>
<feature type="domain" description="HD" evidence="8">
    <location>
        <begin position="281"/>
        <end position="424"/>
    </location>
</feature>
<evidence type="ECO:0000313" key="9">
    <source>
        <dbReference type="EMBL" id="MBP2331388.1"/>
    </source>
</evidence>
<dbReference type="InterPro" id="IPR043519">
    <property type="entry name" value="NT_sf"/>
</dbReference>
<comment type="cofactor">
    <cofactor evidence="1">
        <name>Mg(2+)</name>
        <dbReference type="ChEBI" id="CHEBI:18420"/>
    </cofactor>
</comment>
<dbReference type="InterPro" id="IPR006674">
    <property type="entry name" value="HD_domain"/>
</dbReference>
<dbReference type="SMART" id="SM00471">
    <property type="entry name" value="HDc"/>
    <property type="match status" value="1"/>
</dbReference>
<dbReference type="InterPro" id="IPR003607">
    <property type="entry name" value="HD/PDEase_dom"/>
</dbReference>
<keyword evidence="3" id="KW-0819">tRNA processing</keyword>
<dbReference type="Gene3D" id="1.10.3090.10">
    <property type="entry name" value="cca-adding enzyme, domain 2"/>
    <property type="match status" value="1"/>
</dbReference>
<keyword evidence="2 9" id="KW-0808">Transferase</keyword>
<sequence>MTDAPTPQRTPDHGDPEIKRTAMLAVADQAIGREAELLTPLAKAFADAGHSLYLVGGSVRDALMGRLGNDLDFTTDARPDVVAGILDEWAETTWDTGIDFGTVSAENKGRQVEITTFRADVYDQVSRNPEVTFGDTLEGDLVRRDFRCNAIAVELHGDGTRSFRDPLGGFDDVVAGVLDTPGPPEVSFGDDPLRMLRACRFTSQLGFTVSDRVRTAMQDMNAEILRITAERVAMELDKMILGADPSAGIDLMVDTGLADHVMPEIPDMKMTQDEHRQHKDVYQHSLQVMRQAIEQEEPGEPDLELRWAALLHDCGKPATRSFTENGNVSFHHHEVVGAKLVRRRLRKLKYPKRVTENISQLVYLHMRFHGYGDSAWTDSAVRRYATDAGPLLDKLNKIVRADCTTRNRRKAARLARACDDLEARIAELAAAEDLAKVRPDLDGNDIMEILGIGPGPEVGAAWKHMKDVRLDKGPLEREDAILELKQWWVDREG</sequence>
<dbReference type="GO" id="GO:1990817">
    <property type="term" value="F:poly(A) RNA polymerase activity"/>
    <property type="evidence" value="ECO:0007669"/>
    <property type="project" value="UniProtKB-EC"/>
</dbReference>
<evidence type="ECO:0000256" key="5">
    <source>
        <dbReference type="ARBA" id="ARBA00022723"/>
    </source>
</evidence>
<keyword evidence="4 9" id="KW-0548">Nucleotidyltransferase</keyword>
<dbReference type="Proteomes" id="UP001519305">
    <property type="component" value="Unassembled WGS sequence"/>
</dbReference>
<keyword evidence="6" id="KW-0547">Nucleotide-binding</keyword>
<reference evidence="9 10" key="1">
    <citation type="submission" date="2021-03" db="EMBL/GenBank/DDBJ databases">
        <title>Sequencing the genomes of 1000 actinobacteria strains.</title>
        <authorList>
            <person name="Klenk H.-P."/>
        </authorList>
    </citation>
    <scope>NUCLEOTIDE SEQUENCE [LARGE SCALE GENOMIC DNA]</scope>
    <source>
        <strain evidence="9 10">DSM 44506</strain>
    </source>
</reference>
<proteinExistence type="predicted"/>
<dbReference type="CDD" id="cd05398">
    <property type="entry name" value="NT_ClassII-CCAase"/>
    <property type="match status" value="1"/>
</dbReference>
<dbReference type="Pfam" id="PF12627">
    <property type="entry name" value="PolyA_pol_RNAbd"/>
    <property type="match status" value="1"/>
</dbReference>
<evidence type="ECO:0000313" key="10">
    <source>
        <dbReference type="Proteomes" id="UP001519305"/>
    </source>
</evidence>
<dbReference type="PANTHER" id="PTHR46173">
    <property type="entry name" value="CCA TRNA NUCLEOTIDYLTRANSFERASE 1, MITOCHONDRIAL"/>
    <property type="match status" value="1"/>
</dbReference>
<evidence type="ECO:0000256" key="7">
    <source>
        <dbReference type="ARBA" id="ARBA00022842"/>
    </source>
</evidence>
<dbReference type="InterPro" id="IPR002646">
    <property type="entry name" value="PolA_pol_head_dom"/>
</dbReference>
<evidence type="ECO:0000256" key="6">
    <source>
        <dbReference type="ARBA" id="ARBA00022741"/>
    </source>
</evidence>
<dbReference type="SUPFAM" id="SSF81301">
    <property type="entry name" value="Nucleotidyltransferase"/>
    <property type="match status" value="1"/>
</dbReference>
<dbReference type="SUPFAM" id="SSF81891">
    <property type="entry name" value="Poly A polymerase C-terminal region-like"/>
    <property type="match status" value="1"/>
</dbReference>
<dbReference type="NCBIfam" id="TIGR00277">
    <property type="entry name" value="HDIG"/>
    <property type="match status" value="1"/>
</dbReference>
<keyword evidence="10" id="KW-1185">Reference proteome</keyword>
<dbReference type="PANTHER" id="PTHR46173:SF1">
    <property type="entry name" value="CCA TRNA NUCLEOTIDYLTRANSFERASE 1, MITOCHONDRIAL"/>
    <property type="match status" value="1"/>
</dbReference>